<evidence type="ECO:0000313" key="3">
    <source>
        <dbReference type="Proteomes" id="UP000006265"/>
    </source>
</evidence>
<feature type="region of interest" description="Disordered" evidence="1">
    <location>
        <begin position="1"/>
        <end position="39"/>
    </location>
</feature>
<accession>K5BCM0</accession>
<dbReference type="AlphaFoldDB" id="K5BCM0"/>
<reference evidence="2 3" key="1">
    <citation type="journal article" date="2012" name="J. Bacteriol.">
        <title>Genome sequence of Mycobacterium hassiacum DSM 44199, a rare source of heat-stable mycobacterial proteins.</title>
        <authorList>
            <person name="Tiago I."/>
            <person name="Maranha A."/>
            <person name="Mendes V."/>
            <person name="Alarico S."/>
            <person name="Moynihan P.J."/>
            <person name="Clarke A.J."/>
            <person name="Macedo-Ribeiro S."/>
            <person name="Pereira P.J."/>
            <person name="Empadinhas N."/>
        </authorList>
    </citation>
    <scope>NUCLEOTIDE SEQUENCE [LARGE SCALE GENOMIC DNA]</scope>
    <source>
        <strain evidence="3">DSM 44199 / CIP 105218 / JCM 12690 / 3849</strain>
    </source>
</reference>
<protein>
    <submittedName>
        <fullName evidence="2">Uncharacterized protein</fullName>
    </submittedName>
</protein>
<name>K5BCM0_MYCHD</name>
<dbReference type="Proteomes" id="UP000006265">
    <property type="component" value="Unassembled WGS sequence"/>
</dbReference>
<comment type="caution">
    <text evidence="2">The sequence shown here is derived from an EMBL/GenBank/DDBJ whole genome shotgun (WGS) entry which is preliminary data.</text>
</comment>
<evidence type="ECO:0000313" key="2">
    <source>
        <dbReference type="EMBL" id="EKF25320.1"/>
    </source>
</evidence>
<sequence>MPSPADAAQYSTRRDQKHRGNTGRGATGAVRSGVSAGRGGEIGASEAVAAVLASNLPGPGALDRQDITVHRNQFRWAMVPASPAATVGRLLRSGQPGGDACVN</sequence>
<gene>
    <name evidence="2" type="ORF">C731_0641</name>
</gene>
<keyword evidence="3" id="KW-1185">Reference proteome</keyword>
<evidence type="ECO:0000256" key="1">
    <source>
        <dbReference type="SAM" id="MobiDB-lite"/>
    </source>
</evidence>
<organism evidence="2 3">
    <name type="scientific">Mycolicibacterium hassiacum (strain DSM 44199 / CIP 105218 / JCM 12690 / 3849)</name>
    <name type="common">Mycobacterium hassiacum</name>
    <dbReference type="NCBI Taxonomy" id="1122247"/>
    <lineage>
        <taxon>Bacteria</taxon>
        <taxon>Bacillati</taxon>
        <taxon>Actinomycetota</taxon>
        <taxon>Actinomycetes</taxon>
        <taxon>Mycobacteriales</taxon>
        <taxon>Mycobacteriaceae</taxon>
        <taxon>Mycolicibacterium</taxon>
    </lineage>
</organism>
<dbReference type="EMBL" id="AMRA01000017">
    <property type="protein sequence ID" value="EKF25320.1"/>
    <property type="molecule type" value="Genomic_DNA"/>
</dbReference>
<proteinExistence type="predicted"/>